<name>A0A644X275_9ZZZZ</name>
<organism evidence="1">
    <name type="scientific">bioreactor metagenome</name>
    <dbReference type="NCBI Taxonomy" id="1076179"/>
    <lineage>
        <taxon>unclassified sequences</taxon>
        <taxon>metagenomes</taxon>
        <taxon>ecological metagenomes</taxon>
    </lineage>
</organism>
<accession>A0A644X275</accession>
<sequence>MRTIKRFFGTAIMKIVDIVPPKSAVAGLLIGFAAMLATTATSCEPQVMCYDPAPPDTIPQDTVDSTRHFVQPDTINDFHEKK</sequence>
<protein>
    <submittedName>
        <fullName evidence="1">Uncharacterized protein</fullName>
    </submittedName>
</protein>
<dbReference type="EMBL" id="VSSQ01001445">
    <property type="protein sequence ID" value="MPM08393.1"/>
    <property type="molecule type" value="Genomic_DNA"/>
</dbReference>
<reference evidence="1" key="1">
    <citation type="submission" date="2019-08" db="EMBL/GenBank/DDBJ databases">
        <authorList>
            <person name="Kucharzyk K."/>
            <person name="Murdoch R.W."/>
            <person name="Higgins S."/>
            <person name="Loffler F."/>
        </authorList>
    </citation>
    <scope>NUCLEOTIDE SEQUENCE</scope>
</reference>
<comment type="caution">
    <text evidence="1">The sequence shown here is derived from an EMBL/GenBank/DDBJ whole genome shotgun (WGS) entry which is preliminary data.</text>
</comment>
<dbReference type="AlphaFoldDB" id="A0A644X275"/>
<evidence type="ECO:0000313" key="1">
    <source>
        <dbReference type="EMBL" id="MPM08393.1"/>
    </source>
</evidence>
<proteinExistence type="predicted"/>
<gene>
    <name evidence="1" type="ORF">SDC9_54705</name>
</gene>